<accession>A0A0V1C2W1</accession>
<name>A0A0V1C2W1_TRIPS</name>
<dbReference type="EMBL" id="JYDT01005905">
    <property type="protein sequence ID" value="KRY43661.1"/>
    <property type="molecule type" value="Genomic_DNA"/>
</dbReference>
<feature type="non-terminal residue" evidence="1">
    <location>
        <position position="1"/>
    </location>
</feature>
<dbReference type="AlphaFoldDB" id="A0A0V1C2W1"/>
<proteinExistence type="predicted"/>
<sequence>LVIKEQLQTTEEHYRQIEAFQENFEVGQEVHRRQSKGASLHL</sequence>
<organism evidence="1 2">
    <name type="scientific">Trichinella pseudospiralis</name>
    <name type="common">Parasitic roundworm</name>
    <dbReference type="NCBI Taxonomy" id="6337"/>
    <lineage>
        <taxon>Eukaryota</taxon>
        <taxon>Metazoa</taxon>
        <taxon>Ecdysozoa</taxon>
        <taxon>Nematoda</taxon>
        <taxon>Enoplea</taxon>
        <taxon>Dorylaimia</taxon>
        <taxon>Trichinellida</taxon>
        <taxon>Trichinellidae</taxon>
        <taxon>Trichinella</taxon>
    </lineage>
</organism>
<reference evidence="1 2" key="1">
    <citation type="submission" date="2015-01" db="EMBL/GenBank/DDBJ databases">
        <title>Evolution of Trichinella species and genotypes.</title>
        <authorList>
            <person name="Korhonen P.K."/>
            <person name="Edoardo P."/>
            <person name="Giuseppe L.R."/>
            <person name="Gasser R.B."/>
        </authorList>
    </citation>
    <scope>NUCLEOTIDE SEQUENCE [LARGE SCALE GENOMIC DNA]</scope>
    <source>
        <strain evidence="1">ISS470</strain>
    </source>
</reference>
<feature type="non-terminal residue" evidence="1">
    <location>
        <position position="42"/>
    </location>
</feature>
<dbReference type="Proteomes" id="UP000054995">
    <property type="component" value="Unassembled WGS sequence"/>
</dbReference>
<gene>
    <name evidence="1" type="ORF">T4D_3726</name>
</gene>
<protein>
    <submittedName>
        <fullName evidence="1">Uncharacterized protein</fullName>
    </submittedName>
</protein>
<evidence type="ECO:0000313" key="2">
    <source>
        <dbReference type="Proteomes" id="UP000054995"/>
    </source>
</evidence>
<evidence type="ECO:0000313" key="1">
    <source>
        <dbReference type="EMBL" id="KRY43661.1"/>
    </source>
</evidence>
<keyword evidence="2" id="KW-1185">Reference proteome</keyword>
<comment type="caution">
    <text evidence="1">The sequence shown here is derived from an EMBL/GenBank/DDBJ whole genome shotgun (WGS) entry which is preliminary data.</text>
</comment>